<evidence type="ECO:0000313" key="1">
    <source>
        <dbReference type="EMBL" id="MBU5440309.1"/>
    </source>
</evidence>
<dbReference type="EMBL" id="JAHLPM010000031">
    <property type="protein sequence ID" value="MBU5440309.1"/>
    <property type="molecule type" value="Genomic_DNA"/>
</dbReference>
<evidence type="ECO:0000313" key="2">
    <source>
        <dbReference type="Proteomes" id="UP000749471"/>
    </source>
</evidence>
<sequence length="102" mass="12093">MIKSCDNCYWEGYRNMHCVYKEDKPKENVCKKHNFVCNTCGSNSEYKYDDEYYCSDCLIEQFNLIETTITHYYDDDNGEYLGSDEDIEEVFKALGAEMIQEI</sequence>
<protein>
    <submittedName>
        <fullName evidence="1">Uncharacterized protein</fullName>
    </submittedName>
</protein>
<gene>
    <name evidence="1" type="ORF">KQI42_20140</name>
</gene>
<accession>A0ABS6EBJ9</accession>
<name>A0ABS6EBJ9_9FIRM</name>
<organism evidence="1 2">
    <name type="scientific">Tissierella simiarum</name>
    <dbReference type="NCBI Taxonomy" id="2841534"/>
    <lineage>
        <taxon>Bacteria</taxon>
        <taxon>Bacillati</taxon>
        <taxon>Bacillota</taxon>
        <taxon>Tissierellia</taxon>
        <taxon>Tissierellales</taxon>
        <taxon>Tissierellaceae</taxon>
        <taxon>Tissierella</taxon>
    </lineage>
</organism>
<dbReference type="RefSeq" id="WP_216522456.1">
    <property type="nucleotide sequence ID" value="NZ_JAHLPM010000031.1"/>
</dbReference>
<dbReference type="Proteomes" id="UP000749471">
    <property type="component" value="Unassembled WGS sequence"/>
</dbReference>
<keyword evidence="2" id="KW-1185">Reference proteome</keyword>
<comment type="caution">
    <text evidence="1">The sequence shown here is derived from an EMBL/GenBank/DDBJ whole genome shotgun (WGS) entry which is preliminary data.</text>
</comment>
<reference evidence="1 2" key="1">
    <citation type="submission" date="2021-06" db="EMBL/GenBank/DDBJ databases">
        <authorList>
            <person name="Sun Q."/>
            <person name="Li D."/>
        </authorList>
    </citation>
    <scope>NUCLEOTIDE SEQUENCE [LARGE SCALE GENOMIC DNA]</scope>
    <source>
        <strain evidence="1 2">MSJ-40</strain>
    </source>
</reference>
<proteinExistence type="predicted"/>